<evidence type="ECO:0000256" key="5">
    <source>
        <dbReference type="ARBA" id="ARBA00022840"/>
    </source>
</evidence>
<evidence type="ECO:0000256" key="3">
    <source>
        <dbReference type="ARBA" id="ARBA00022598"/>
    </source>
</evidence>
<evidence type="ECO:0000259" key="12">
    <source>
        <dbReference type="Pfam" id="PF08264"/>
    </source>
</evidence>
<evidence type="ECO:0000256" key="9">
    <source>
        <dbReference type="HAMAP-Rule" id="MF_00049"/>
    </source>
</evidence>
<dbReference type="SUPFAM" id="SSF52374">
    <property type="entry name" value="Nucleotidylyl transferase"/>
    <property type="match status" value="1"/>
</dbReference>
<evidence type="ECO:0000256" key="1">
    <source>
        <dbReference type="ARBA" id="ARBA00005594"/>
    </source>
</evidence>
<dbReference type="FunFam" id="3.10.20.590:FF:000001">
    <property type="entry name" value="Leucine--tRNA ligase"/>
    <property type="match status" value="1"/>
</dbReference>
<keyword evidence="3 9" id="KW-0436">Ligase</keyword>
<dbReference type="Pfam" id="PF09334">
    <property type="entry name" value="tRNA-synt_1g"/>
    <property type="match status" value="1"/>
</dbReference>
<feature type="domain" description="Aminoacyl-tRNA synthetase class Ia" evidence="11">
    <location>
        <begin position="421"/>
        <end position="580"/>
    </location>
</feature>
<feature type="binding site" evidence="9">
    <location>
        <position position="622"/>
    </location>
    <ligand>
        <name>ATP</name>
        <dbReference type="ChEBI" id="CHEBI:30616"/>
    </ligand>
</feature>
<dbReference type="Gene3D" id="2.20.28.290">
    <property type="match status" value="1"/>
</dbReference>
<evidence type="ECO:0000259" key="11">
    <source>
        <dbReference type="Pfam" id="PF00133"/>
    </source>
</evidence>
<evidence type="ECO:0000313" key="15">
    <source>
        <dbReference type="EMBL" id="BBO72741.1"/>
    </source>
</evidence>
<protein>
    <recommendedName>
        <fullName evidence="9">Leucine--tRNA ligase</fullName>
        <ecNumber evidence="9">6.1.1.4</ecNumber>
    </recommendedName>
    <alternativeName>
        <fullName evidence="9">Leucyl-tRNA synthetase</fullName>
        <shortName evidence="9">LeuRS</shortName>
    </alternativeName>
</protein>
<evidence type="ECO:0000256" key="7">
    <source>
        <dbReference type="ARBA" id="ARBA00023146"/>
    </source>
</evidence>
<dbReference type="Proteomes" id="UP000427769">
    <property type="component" value="Chromosome"/>
</dbReference>
<dbReference type="SUPFAM" id="SSF47323">
    <property type="entry name" value="Anticodon-binding domain of a subclass of class I aminoacyl-tRNA synthetases"/>
    <property type="match status" value="1"/>
</dbReference>
<name>A0A5K7YZY4_9BACT</name>
<dbReference type="InterPro" id="IPR025709">
    <property type="entry name" value="Leu_tRNA-synth_edit"/>
</dbReference>
<dbReference type="FunFam" id="3.40.50.620:FF:000003">
    <property type="entry name" value="Leucine--tRNA ligase"/>
    <property type="match status" value="1"/>
</dbReference>
<dbReference type="PANTHER" id="PTHR43740:SF2">
    <property type="entry name" value="LEUCINE--TRNA LIGASE, MITOCHONDRIAL"/>
    <property type="match status" value="1"/>
</dbReference>
<keyword evidence="16" id="KW-1185">Reference proteome</keyword>
<comment type="similarity">
    <text evidence="1 9 10">Belongs to the class-I aminoacyl-tRNA synthetase family.</text>
</comment>
<dbReference type="NCBIfam" id="TIGR00396">
    <property type="entry name" value="leuS_bact"/>
    <property type="match status" value="1"/>
</dbReference>
<dbReference type="CDD" id="cd07958">
    <property type="entry name" value="Anticodon_Ia_Leu_BEm"/>
    <property type="match status" value="1"/>
</dbReference>
<dbReference type="Gene3D" id="3.40.50.620">
    <property type="entry name" value="HUPs"/>
    <property type="match status" value="2"/>
</dbReference>
<proteinExistence type="inferred from homology"/>
<comment type="catalytic activity">
    <reaction evidence="8 9">
        <text>tRNA(Leu) + L-leucine + ATP = L-leucyl-tRNA(Leu) + AMP + diphosphate</text>
        <dbReference type="Rhea" id="RHEA:11688"/>
        <dbReference type="Rhea" id="RHEA-COMP:9613"/>
        <dbReference type="Rhea" id="RHEA-COMP:9622"/>
        <dbReference type="ChEBI" id="CHEBI:30616"/>
        <dbReference type="ChEBI" id="CHEBI:33019"/>
        <dbReference type="ChEBI" id="CHEBI:57427"/>
        <dbReference type="ChEBI" id="CHEBI:78442"/>
        <dbReference type="ChEBI" id="CHEBI:78494"/>
        <dbReference type="ChEBI" id="CHEBI:456215"/>
        <dbReference type="EC" id="6.1.1.4"/>
    </reaction>
</comment>
<dbReference type="HAMAP" id="MF_00049_B">
    <property type="entry name" value="Leu_tRNA_synth_B"/>
    <property type="match status" value="1"/>
</dbReference>
<evidence type="ECO:0000256" key="10">
    <source>
        <dbReference type="RuleBase" id="RU363035"/>
    </source>
</evidence>
<dbReference type="PROSITE" id="PS00178">
    <property type="entry name" value="AA_TRNA_LIGASE_I"/>
    <property type="match status" value="1"/>
</dbReference>
<evidence type="ECO:0000259" key="13">
    <source>
        <dbReference type="Pfam" id="PF09334"/>
    </source>
</evidence>
<dbReference type="InterPro" id="IPR014729">
    <property type="entry name" value="Rossmann-like_a/b/a_fold"/>
</dbReference>
<dbReference type="KEGG" id="dwd:DSCW_01580"/>
<evidence type="ECO:0000256" key="8">
    <source>
        <dbReference type="ARBA" id="ARBA00047469"/>
    </source>
</evidence>
<accession>A0A5K7YZY4</accession>
<dbReference type="EC" id="6.1.1.4" evidence="9"/>
<evidence type="ECO:0000256" key="2">
    <source>
        <dbReference type="ARBA" id="ARBA00022490"/>
    </source>
</evidence>
<dbReference type="AlphaFoldDB" id="A0A5K7YZY4"/>
<keyword evidence="4 9" id="KW-0547">Nucleotide-binding</keyword>
<dbReference type="GO" id="GO:0006429">
    <property type="term" value="P:leucyl-tRNA aminoacylation"/>
    <property type="evidence" value="ECO:0007669"/>
    <property type="project" value="UniProtKB-UniRule"/>
</dbReference>
<dbReference type="OrthoDB" id="9810365at2"/>
<dbReference type="PRINTS" id="PR00985">
    <property type="entry name" value="TRNASYNTHLEU"/>
</dbReference>
<dbReference type="Pfam" id="PF13603">
    <property type="entry name" value="tRNA-synt_1_2"/>
    <property type="match status" value="1"/>
</dbReference>
<dbReference type="InterPro" id="IPR009080">
    <property type="entry name" value="tRNAsynth_Ia_anticodon-bd"/>
</dbReference>
<dbReference type="Gene3D" id="1.10.730.10">
    <property type="entry name" value="Isoleucyl-tRNA Synthetase, Domain 1"/>
    <property type="match status" value="1"/>
</dbReference>
<keyword evidence="6 9" id="KW-0648">Protein biosynthesis</keyword>
<dbReference type="InterPro" id="IPR015413">
    <property type="entry name" value="Methionyl/Leucyl_tRNA_Synth"/>
</dbReference>
<evidence type="ECO:0000256" key="6">
    <source>
        <dbReference type="ARBA" id="ARBA00022917"/>
    </source>
</evidence>
<dbReference type="CDD" id="cd00812">
    <property type="entry name" value="LeuRS_core"/>
    <property type="match status" value="1"/>
</dbReference>
<evidence type="ECO:0000313" key="16">
    <source>
        <dbReference type="Proteomes" id="UP000427769"/>
    </source>
</evidence>
<dbReference type="FunFam" id="3.40.50.620:FF:000056">
    <property type="entry name" value="Leucine--tRNA ligase"/>
    <property type="match status" value="1"/>
</dbReference>
<evidence type="ECO:0000256" key="4">
    <source>
        <dbReference type="ARBA" id="ARBA00022741"/>
    </source>
</evidence>
<feature type="domain" description="Leucyl-tRNA synthetase editing" evidence="14">
    <location>
        <begin position="221"/>
        <end position="407"/>
    </location>
</feature>
<reference evidence="15 16" key="1">
    <citation type="submission" date="2019-11" db="EMBL/GenBank/DDBJ databases">
        <title>Comparative genomics of hydrocarbon-degrading Desulfosarcina strains.</title>
        <authorList>
            <person name="Watanabe M."/>
            <person name="Kojima H."/>
            <person name="Fukui M."/>
        </authorList>
    </citation>
    <scope>NUCLEOTIDE SEQUENCE [LARGE SCALE GENOMIC DNA]</scope>
    <source>
        <strain evidence="15 16">PP31</strain>
    </source>
</reference>
<dbReference type="SUPFAM" id="SSF50677">
    <property type="entry name" value="ValRS/IleRS/LeuRS editing domain"/>
    <property type="match status" value="1"/>
</dbReference>
<dbReference type="Gene3D" id="3.10.20.590">
    <property type="match status" value="1"/>
</dbReference>
<sequence length="864" mass="98574">MDSRYNPQSIETKWQKRWQDDRLFNVTENPGQKKYYLLEMFPYPSGKIHMGHVRNYTIGDVVARYKRMRGYNVLHPMGWDAFGMPAENAAIANNTHPAKWTYDNIDAMRAQLKRLGFSYDWERELATCRPEYYRWEQWLFLKMVEKGMAYRKESFVNWCEPCQTVLANEQVEAGMCWRCGKPVRQKKLWQWFFRITDFAEDLLVHCDKLPGWPEKVTTMQRNWIGKSIGAEIRFAVADSQAVISVFTTRPDTVFGATFMCLAPEHPLVSELSTGTEQEVDVAAFVERISLQERSSKAIESYEKEGIFTGAYCINPMNGRKMPIYTANFALMEYGTGAVMSVPAHDQRDFDFARKYDLPIVVVVRPPEEGLDGNTMEAAYTDEGMMVNSGAFDGMDNRKAIDAITAALEQKGLGKKTVSFRLRDWGISRQRYWGAPIPMIHCESCGIVPVPESDLPILLPENAHMLEGGRSPLPSLTEFARTRCPQCGREDARRETDTMDTFVESSWYFERYCSPRCDTAMFDKQAVDYWMPVDQYIGGVEHAILHLLYSRYFTRVLESMGLVTFKEPFTRLLTQGMVCKETTACPQHGFLFPEEVVETGDGGRACRHCGQPVTVGRVEKMSKSKKNVIDPNVLLDQYGADTTRLFCLFAAPPERDLEWSEQGVEGSYRFLQRVWRLAEGWLPIIGDTPPAEGDLSPTQAETKELCRKTHATIKRVTQDIEERFHFNTVISAVMELFNAMQALDEGNVQDADKPVMRFALETAVLLLSPIVPHFCEELWENLGRRKSVLLHPWPTFDDAATVKDEVEIVVQVNGKLRSRFSAAVDADDASLKESALSDERIGKFIDGKTVRKVIVVKNKLVNIVV</sequence>
<organism evidence="15 16">
    <name type="scientific">Desulfosarcina widdelii</name>
    <dbReference type="NCBI Taxonomy" id="947919"/>
    <lineage>
        <taxon>Bacteria</taxon>
        <taxon>Pseudomonadati</taxon>
        <taxon>Thermodesulfobacteriota</taxon>
        <taxon>Desulfobacteria</taxon>
        <taxon>Desulfobacterales</taxon>
        <taxon>Desulfosarcinaceae</taxon>
        <taxon>Desulfosarcina</taxon>
    </lineage>
</organism>
<dbReference type="InterPro" id="IPR013155">
    <property type="entry name" value="M/V/L/I-tRNA-synth_anticd-bd"/>
</dbReference>
<feature type="short sequence motif" description="'HIGH' region" evidence="9">
    <location>
        <begin position="42"/>
        <end position="52"/>
    </location>
</feature>
<feature type="domain" description="Methionyl/Valyl/Leucyl/Isoleucyl-tRNA synthetase anticodon-binding" evidence="12">
    <location>
        <begin position="702"/>
        <end position="822"/>
    </location>
</feature>
<dbReference type="PANTHER" id="PTHR43740">
    <property type="entry name" value="LEUCYL-TRNA SYNTHETASE"/>
    <property type="match status" value="1"/>
</dbReference>
<dbReference type="InterPro" id="IPR002302">
    <property type="entry name" value="Leu-tRNA-ligase"/>
</dbReference>
<dbReference type="GO" id="GO:0005524">
    <property type="term" value="F:ATP binding"/>
    <property type="evidence" value="ECO:0007669"/>
    <property type="project" value="UniProtKB-UniRule"/>
</dbReference>
<keyword evidence="7 9" id="KW-0030">Aminoacyl-tRNA synthetase</keyword>
<dbReference type="FunFam" id="1.10.730.10:FF:000011">
    <property type="entry name" value="Leucine--tRNA ligase chloroplastic/mitochondrial"/>
    <property type="match status" value="1"/>
</dbReference>
<dbReference type="InterPro" id="IPR009008">
    <property type="entry name" value="Val/Leu/Ile-tRNA-synth_edit"/>
</dbReference>
<feature type="domain" description="Aminoacyl-tRNA synthetase class Ia" evidence="11">
    <location>
        <begin position="618"/>
        <end position="659"/>
    </location>
</feature>
<feature type="domain" description="Methionyl/Leucyl tRNA synthetase" evidence="13">
    <location>
        <begin position="41"/>
        <end position="181"/>
    </location>
</feature>
<dbReference type="InterPro" id="IPR002300">
    <property type="entry name" value="aa-tRNA-synth_Ia"/>
</dbReference>
<dbReference type="Pfam" id="PF00133">
    <property type="entry name" value="tRNA-synt_1"/>
    <property type="match status" value="2"/>
</dbReference>
<comment type="subcellular location">
    <subcellularLocation>
        <location evidence="9">Cytoplasm</location>
    </subcellularLocation>
</comment>
<evidence type="ECO:0000259" key="14">
    <source>
        <dbReference type="Pfam" id="PF13603"/>
    </source>
</evidence>
<feature type="short sequence motif" description="'KMSKS' region" evidence="9">
    <location>
        <begin position="619"/>
        <end position="623"/>
    </location>
</feature>
<dbReference type="GO" id="GO:0004823">
    <property type="term" value="F:leucine-tRNA ligase activity"/>
    <property type="evidence" value="ECO:0007669"/>
    <property type="project" value="UniProtKB-UniRule"/>
</dbReference>
<dbReference type="Pfam" id="PF08264">
    <property type="entry name" value="Anticodon_1"/>
    <property type="match status" value="1"/>
</dbReference>
<dbReference type="InterPro" id="IPR001412">
    <property type="entry name" value="aa-tRNA-synth_I_CS"/>
</dbReference>
<keyword evidence="5 9" id="KW-0067">ATP-binding</keyword>
<dbReference type="GO" id="GO:0005829">
    <property type="term" value="C:cytosol"/>
    <property type="evidence" value="ECO:0007669"/>
    <property type="project" value="TreeGrafter"/>
</dbReference>
<gene>
    <name evidence="9 15" type="primary">leuS</name>
    <name evidence="15" type="ORF">DSCW_01580</name>
</gene>
<dbReference type="RefSeq" id="WP_155301918.1">
    <property type="nucleotide sequence ID" value="NZ_AP021875.1"/>
</dbReference>
<keyword evidence="2 9" id="KW-0963">Cytoplasm</keyword>
<dbReference type="EMBL" id="AP021875">
    <property type="protein sequence ID" value="BBO72741.1"/>
    <property type="molecule type" value="Genomic_DNA"/>
</dbReference>
<dbReference type="GO" id="GO:0002161">
    <property type="term" value="F:aminoacyl-tRNA deacylase activity"/>
    <property type="evidence" value="ECO:0007669"/>
    <property type="project" value="InterPro"/>
</dbReference>